<keyword evidence="5" id="KW-1185">Reference proteome</keyword>
<dbReference type="GO" id="GO:0031625">
    <property type="term" value="F:ubiquitin protein ligase binding"/>
    <property type="evidence" value="ECO:0007669"/>
    <property type="project" value="InterPro"/>
</dbReference>
<dbReference type="InterPro" id="IPR016158">
    <property type="entry name" value="Cullin_homology"/>
</dbReference>
<name>W7U0V0_9STRA</name>
<dbReference type="SUPFAM" id="SSF75632">
    <property type="entry name" value="Cullin homology domain"/>
    <property type="match status" value="1"/>
</dbReference>
<dbReference type="EMBL" id="AZIL01000621">
    <property type="protein sequence ID" value="EWM26521.1"/>
    <property type="molecule type" value="Genomic_DNA"/>
</dbReference>
<reference evidence="4 5" key="1">
    <citation type="journal article" date="2014" name="Mol. Plant">
        <title>Chromosome Scale Genome Assembly and Transcriptome Profiling of Nannochloropsis gaditana in Nitrogen Depletion.</title>
        <authorList>
            <person name="Corteggiani Carpinelli E."/>
            <person name="Telatin A."/>
            <person name="Vitulo N."/>
            <person name="Forcato C."/>
            <person name="D'Angelo M."/>
            <person name="Schiavon R."/>
            <person name="Vezzi A."/>
            <person name="Giacometti G.M."/>
            <person name="Morosinotto T."/>
            <person name="Valle G."/>
        </authorList>
    </citation>
    <scope>NUCLEOTIDE SEQUENCE [LARGE SCALE GENOMIC DNA]</scope>
    <source>
        <strain evidence="4 5">B-31</strain>
    </source>
</reference>
<dbReference type="InterPro" id="IPR045093">
    <property type="entry name" value="Cullin"/>
</dbReference>
<dbReference type="InterPro" id="IPR001373">
    <property type="entry name" value="Cullin_N"/>
</dbReference>
<dbReference type="GO" id="GO:0006511">
    <property type="term" value="P:ubiquitin-dependent protein catabolic process"/>
    <property type="evidence" value="ECO:0007669"/>
    <property type="project" value="InterPro"/>
</dbReference>
<evidence type="ECO:0000256" key="2">
    <source>
        <dbReference type="RuleBase" id="RU003829"/>
    </source>
</evidence>
<organism evidence="4 5">
    <name type="scientific">Nannochloropsis gaditana</name>
    <dbReference type="NCBI Taxonomy" id="72520"/>
    <lineage>
        <taxon>Eukaryota</taxon>
        <taxon>Sar</taxon>
        <taxon>Stramenopiles</taxon>
        <taxon>Ochrophyta</taxon>
        <taxon>Eustigmatophyceae</taxon>
        <taxon>Eustigmatales</taxon>
        <taxon>Monodopsidaceae</taxon>
        <taxon>Nannochloropsis</taxon>
    </lineage>
</organism>
<accession>W7U0V0</accession>
<evidence type="ECO:0000313" key="5">
    <source>
        <dbReference type="Proteomes" id="UP000019335"/>
    </source>
</evidence>
<feature type="domain" description="Cullin family profile" evidence="3">
    <location>
        <begin position="1"/>
        <end position="70"/>
    </location>
</feature>
<dbReference type="PROSITE" id="PS50069">
    <property type="entry name" value="CULLIN_2"/>
    <property type="match status" value="1"/>
</dbReference>
<dbReference type="Proteomes" id="UP000019335">
    <property type="component" value="Chromosome 8"/>
</dbReference>
<dbReference type="OrthoDB" id="27073at2759"/>
<dbReference type="AlphaFoldDB" id="W7U0V0"/>
<evidence type="ECO:0000259" key="3">
    <source>
        <dbReference type="PROSITE" id="PS50069"/>
    </source>
</evidence>
<dbReference type="Pfam" id="PF00888">
    <property type="entry name" value="Cullin"/>
    <property type="match status" value="1"/>
</dbReference>
<proteinExistence type="inferred from homology"/>
<dbReference type="InterPro" id="IPR036317">
    <property type="entry name" value="Cullin_homology_sf"/>
</dbReference>
<evidence type="ECO:0000256" key="1">
    <source>
        <dbReference type="PROSITE-ProRule" id="PRU00330"/>
    </source>
</evidence>
<comment type="similarity">
    <text evidence="1 2">Belongs to the cullin family.</text>
</comment>
<protein>
    <submittedName>
        <fullName evidence="4">Cullin protein 1</fullName>
    </submittedName>
</protein>
<sequence>MHDVVNLFTYLTDKDLFAEIYRNQLAKRLLNARSSSDDWEKLMIGKLKHRCGAQFTGKAEGVLTRTKRRA</sequence>
<dbReference type="PANTHER" id="PTHR11932">
    <property type="entry name" value="CULLIN"/>
    <property type="match status" value="1"/>
</dbReference>
<dbReference type="Gene3D" id="1.20.1310.10">
    <property type="entry name" value="Cullin Repeats"/>
    <property type="match status" value="1"/>
</dbReference>
<comment type="caution">
    <text evidence="4">The sequence shown here is derived from an EMBL/GenBank/DDBJ whole genome shotgun (WGS) entry which is preliminary data.</text>
</comment>
<evidence type="ECO:0000313" key="4">
    <source>
        <dbReference type="EMBL" id="EWM26521.1"/>
    </source>
</evidence>
<gene>
    <name evidence="4" type="ORF">Naga_102804g1</name>
</gene>